<evidence type="ECO:0000313" key="2">
    <source>
        <dbReference type="Proteomes" id="UP000175679"/>
    </source>
</evidence>
<dbReference type="Proteomes" id="UP000175679">
    <property type="component" value="Unassembled WGS sequence"/>
</dbReference>
<evidence type="ECO:0000313" key="1">
    <source>
        <dbReference type="EMBL" id="OEY87106.1"/>
    </source>
</evidence>
<dbReference type="RefSeq" id="WP_070064757.1">
    <property type="nucleotide sequence ID" value="NZ_MJMG01000001.1"/>
</dbReference>
<sequence>MIRNISIINKNLLSIEITNQQVLEHFIKICTVLDKHKAAKALFADEVTIEYKQHDSIEYVELYKNNNFLYHDIENIVYHLYDHGIKITNSIMANTITAAHALESKGIAFSLFNSCLQCNIRVNKNIFTITPMCEKHLWLQSHNSKMLINSLKSVKTLYYCVLKKNTVNLIVHSDVQQVINIITESLIKSSLLAKSNEQILKAKLRQLAFKDQAFIEYSSIKTINQYPRNHPLRKYEGIAKNIEDILCDFIEGEGESSESAVERLNQISLKLSPDTPKIITKTIDKLVKFH</sequence>
<dbReference type="AlphaFoldDB" id="A0A1E7QL85"/>
<reference evidence="1 2" key="1">
    <citation type="submission" date="2016-09" db="EMBL/GenBank/DDBJ databases">
        <title>Genomic evidence for plant-parasitic nematodes as the earliest Wolbachia hosts.</title>
        <authorList>
            <person name="Brown A.M."/>
            <person name="Wasala S.K."/>
            <person name="Howe D.K."/>
            <person name="Peetz A.B."/>
            <person name="Zasada I.A."/>
            <person name="Denver D.R."/>
        </authorList>
    </citation>
    <scope>NUCLEOTIDE SEQUENCE [LARGE SCALE GENOMIC DNA]</scope>
    <source>
        <strain evidence="2">wPpe</strain>
    </source>
</reference>
<gene>
    <name evidence="1" type="ORF">BIY23_01310</name>
</gene>
<dbReference type="EMBL" id="MJMG01000001">
    <property type="protein sequence ID" value="OEY87106.1"/>
    <property type="molecule type" value="Genomic_DNA"/>
</dbReference>
<dbReference type="OrthoDB" id="7163788at2"/>
<accession>A0A1E7QL85</accession>
<keyword evidence="2" id="KW-1185">Reference proteome</keyword>
<name>A0A1E7QL85_WOLPI</name>
<comment type="caution">
    <text evidence="1">The sequence shown here is derived from an EMBL/GenBank/DDBJ whole genome shotgun (WGS) entry which is preliminary data.</text>
</comment>
<protein>
    <submittedName>
        <fullName evidence="1">Uncharacterized protein</fullName>
    </submittedName>
</protein>
<organism evidence="1 2">
    <name type="scientific">Wolbachia pipientis</name>
    <dbReference type="NCBI Taxonomy" id="955"/>
    <lineage>
        <taxon>Bacteria</taxon>
        <taxon>Pseudomonadati</taxon>
        <taxon>Pseudomonadota</taxon>
        <taxon>Alphaproteobacteria</taxon>
        <taxon>Rickettsiales</taxon>
        <taxon>Anaplasmataceae</taxon>
        <taxon>Wolbachieae</taxon>
        <taxon>Wolbachia</taxon>
    </lineage>
</organism>
<proteinExistence type="predicted"/>